<dbReference type="Pfam" id="PF00795">
    <property type="entry name" value="CN_hydrolase"/>
    <property type="match status" value="1"/>
</dbReference>
<gene>
    <name evidence="3" type="ORF">JV16_02548</name>
</gene>
<dbReference type="SUPFAM" id="SSF56317">
    <property type="entry name" value="Carbon-nitrogen hydrolase"/>
    <property type="match status" value="1"/>
</dbReference>
<evidence type="ECO:0000313" key="4">
    <source>
        <dbReference type="Proteomes" id="UP000032047"/>
    </source>
</evidence>
<comment type="caution">
    <text evidence="3">The sequence shown here is derived from an EMBL/GenBank/DDBJ whole genome shotgun (WGS) entry which is preliminary data.</text>
</comment>
<dbReference type="PANTHER" id="PTHR23088:SF50">
    <property type="entry name" value="HYDROLASE YHCX"/>
    <property type="match status" value="1"/>
</dbReference>
<dbReference type="InterPro" id="IPR001110">
    <property type="entry name" value="UPF0012_CS"/>
</dbReference>
<evidence type="ECO:0000256" key="1">
    <source>
        <dbReference type="ARBA" id="ARBA00010613"/>
    </source>
</evidence>
<dbReference type="GO" id="GO:0016787">
    <property type="term" value="F:hydrolase activity"/>
    <property type="evidence" value="ECO:0007669"/>
    <property type="project" value="UniProtKB-KW"/>
</dbReference>
<keyword evidence="3" id="KW-0378">Hydrolase</keyword>
<protein>
    <submittedName>
        <fullName evidence="3">(R)-stereoselective amidase</fullName>
        <ecNumber evidence="3">3.5.1.100</ecNumber>
    </submittedName>
</protein>
<name>A0A0D0G4Q6_9BACL</name>
<evidence type="ECO:0000313" key="3">
    <source>
        <dbReference type="EMBL" id="KIP20310.1"/>
    </source>
</evidence>
<dbReference type="CDD" id="cd07574">
    <property type="entry name" value="nitrilase_Rim1_like"/>
    <property type="match status" value="1"/>
</dbReference>
<dbReference type="InterPro" id="IPR003010">
    <property type="entry name" value="C-N_Hydrolase"/>
</dbReference>
<dbReference type="PANTHER" id="PTHR23088">
    <property type="entry name" value="NITRILASE-RELATED"/>
    <property type="match status" value="1"/>
</dbReference>
<dbReference type="EMBL" id="JXTG01000019">
    <property type="protein sequence ID" value="KIP20310.1"/>
    <property type="molecule type" value="Genomic_DNA"/>
</dbReference>
<feature type="domain" description="CN hydrolase" evidence="2">
    <location>
        <begin position="64"/>
        <end position="319"/>
    </location>
</feature>
<dbReference type="Proteomes" id="UP000032047">
    <property type="component" value="Unassembled WGS sequence"/>
</dbReference>
<dbReference type="InterPro" id="IPR036526">
    <property type="entry name" value="C-N_Hydrolase_sf"/>
</dbReference>
<dbReference type="AlphaFoldDB" id="A0A0D0G4Q6"/>
<sequence length="346" mass="39592">MFYGCNVSCNQLPTSSNGDWSALIQRFSPHSYSIIYKRKEEGRFLPDFRSRLEVGVSSPKMMKLRVSAVQYHLHTINSFEEFANQVDHYIKTAQEFDADFVLFPEFFTTQLMSIGNEQGQPLTIQELPDFTEQYRSLFIDLAKKTKMHIIGGTHVIRKGDRLYNVAHLFYPDGRVAEQAKLHITPTEVKEWNMSPGDGLQVFETEKGTIAMLTCYDIEFPEIVRMAKARGADVIFCPSCTDDRHGFHRVRYTSHARAIENQVYVVTTGTVGSLPTVDFMRANFGQAAVITPNDIPFPPRGILVEGEINHDMIVTADLDLELLYQVRESGSVTTWRDRRTDLYPDWK</sequence>
<reference evidence="3 4" key="1">
    <citation type="submission" date="2015-01" db="EMBL/GenBank/DDBJ databases">
        <title>Genome sequence of Anoxybacillus ayderensis strain AB04.</title>
        <authorList>
            <person name="Belduz A.O."/>
            <person name="Canakci S."/>
            <person name="Chan K.-G."/>
            <person name="Kahar U.M."/>
            <person name="Yaakob A.S."/>
            <person name="Chan C.S."/>
            <person name="Goh K.M."/>
        </authorList>
    </citation>
    <scope>NUCLEOTIDE SEQUENCE [LARGE SCALE GENOMIC DNA]</scope>
    <source>
        <strain evidence="3 4">AB04</strain>
    </source>
</reference>
<evidence type="ECO:0000259" key="2">
    <source>
        <dbReference type="PROSITE" id="PS50263"/>
    </source>
</evidence>
<organism evidence="3 4">
    <name type="scientific">Anoxybacillus ayderensis</name>
    <dbReference type="NCBI Taxonomy" id="265546"/>
    <lineage>
        <taxon>Bacteria</taxon>
        <taxon>Bacillati</taxon>
        <taxon>Bacillota</taxon>
        <taxon>Bacilli</taxon>
        <taxon>Bacillales</taxon>
        <taxon>Anoxybacillaceae</taxon>
        <taxon>Anoxybacillus</taxon>
    </lineage>
</organism>
<dbReference type="PROSITE" id="PS50263">
    <property type="entry name" value="CN_HYDROLASE"/>
    <property type="match status" value="1"/>
</dbReference>
<dbReference type="EC" id="3.5.1.100" evidence="3"/>
<proteinExistence type="inferred from homology"/>
<accession>A0A0D0G4Q6</accession>
<dbReference type="PROSITE" id="PS01227">
    <property type="entry name" value="UPF0012"/>
    <property type="match status" value="1"/>
</dbReference>
<keyword evidence="4" id="KW-1185">Reference proteome</keyword>
<dbReference type="Gene3D" id="3.60.110.10">
    <property type="entry name" value="Carbon-nitrogen hydrolase"/>
    <property type="match status" value="1"/>
</dbReference>
<dbReference type="PATRIC" id="fig|265546.4.peg.2563"/>
<comment type="similarity">
    <text evidence="1">Belongs to the carbon-nitrogen hydrolase superfamily. NIT1/NIT2 family.</text>
</comment>